<evidence type="ECO:0000313" key="2">
    <source>
        <dbReference type="Proteomes" id="UP001172680"/>
    </source>
</evidence>
<sequence>MDPSAGYELSIALKNEELRSSKYHDVDEALLPTTEGVVIQALDSFVTRNPFLGLDVPNKVVWNKNHSPSQISIISGGGAGHEPAWSGYVGDGMLAAGVSGEVFASPATKQIMVAVKKVPSDVGIILCITNYTGDNLHFGLAKEKATALGYKVGVCRMTDDVALGRKKSEGLGRRGLAANVLVLKMIGAATQQGWTFERCLEIGAQGNAQMVTVGTSLDHCHIPGREHHEHVPDNACVLGMGIHNEPGLQTLSPMPSPEEVVKKMLLFLLDPNDSDRAFVPFDGTKDDVVMLIDNFGGLSTLELEALTNITKTQLAKDWNIKPVRIYAGVFETSLNGPGFSISLGNLTGMAKALGREASDLIQLLDAPTTAPAWPKNGYAHAPKSDDAAPSAEADEESDEALGKGPQVSTATLKRALQKACDAVIAAEPDITKYDIQMGDGDCGEAVSTICNSIISKLSSGPFEAESASIFALLKPIGESVENVGGSLGAILSIMLTAFSNSLRKIHSSEDLTSVDVATVGKALGPALENLKSYTPARAGDRTVMDTLSPFVEQLQRKPNLDEAVKAAEEGANSTKGMRPKFGRATYIGDKAEGDDLPPDPGAVAVAVFLRGFLEGWDGGS</sequence>
<organism evidence="1 2">
    <name type="scientific">Coniosporium tulheliwenetii</name>
    <dbReference type="NCBI Taxonomy" id="3383036"/>
    <lineage>
        <taxon>Eukaryota</taxon>
        <taxon>Fungi</taxon>
        <taxon>Dikarya</taxon>
        <taxon>Ascomycota</taxon>
        <taxon>Pezizomycotina</taxon>
        <taxon>Dothideomycetes</taxon>
        <taxon>Dothideomycetes incertae sedis</taxon>
        <taxon>Coniosporium</taxon>
    </lineage>
</organism>
<dbReference type="Proteomes" id="UP001172680">
    <property type="component" value="Unassembled WGS sequence"/>
</dbReference>
<keyword evidence="2" id="KW-1185">Reference proteome</keyword>
<dbReference type="EMBL" id="JAPDRP010000022">
    <property type="protein sequence ID" value="KAJ9637824.1"/>
    <property type="molecule type" value="Genomic_DNA"/>
</dbReference>
<evidence type="ECO:0000313" key="1">
    <source>
        <dbReference type="EMBL" id="KAJ9637824.1"/>
    </source>
</evidence>
<protein>
    <submittedName>
        <fullName evidence="1">Uncharacterized protein</fullName>
    </submittedName>
</protein>
<gene>
    <name evidence="1" type="ORF">H2199_007318</name>
</gene>
<proteinExistence type="predicted"/>
<name>A0ACC2YRV7_9PEZI</name>
<comment type="caution">
    <text evidence="1">The sequence shown here is derived from an EMBL/GenBank/DDBJ whole genome shotgun (WGS) entry which is preliminary data.</text>
</comment>
<reference evidence="1" key="1">
    <citation type="submission" date="2022-10" db="EMBL/GenBank/DDBJ databases">
        <title>Culturing micro-colonial fungi from biological soil crusts in the Mojave desert and describing Neophaeococcomyces mojavensis, and introducing the new genera and species Taxawa tesnikishii.</title>
        <authorList>
            <person name="Kurbessoian T."/>
            <person name="Stajich J.E."/>
        </authorList>
    </citation>
    <scope>NUCLEOTIDE SEQUENCE</scope>
    <source>
        <strain evidence="1">JES_115</strain>
    </source>
</reference>
<accession>A0ACC2YRV7</accession>